<name>A0A9Q0AJQ5_9PEZI</name>
<accession>A0A9Q0AJQ5</accession>
<comment type="caution">
    <text evidence="2">The sequence shown here is derived from an EMBL/GenBank/DDBJ whole genome shotgun (WGS) entry which is preliminary data.</text>
</comment>
<keyword evidence="3" id="KW-1185">Reference proteome</keyword>
<organism evidence="2 3">
    <name type="scientific">Neoarthrinium moseri</name>
    <dbReference type="NCBI Taxonomy" id="1658444"/>
    <lineage>
        <taxon>Eukaryota</taxon>
        <taxon>Fungi</taxon>
        <taxon>Dikarya</taxon>
        <taxon>Ascomycota</taxon>
        <taxon>Pezizomycotina</taxon>
        <taxon>Sordariomycetes</taxon>
        <taxon>Xylariomycetidae</taxon>
        <taxon>Amphisphaeriales</taxon>
        <taxon>Apiosporaceae</taxon>
        <taxon>Neoarthrinium</taxon>
    </lineage>
</organism>
<dbReference type="Proteomes" id="UP000829685">
    <property type="component" value="Unassembled WGS sequence"/>
</dbReference>
<proteinExistence type="predicted"/>
<gene>
    <name evidence="2" type="ORF">JX265_012280</name>
</gene>
<evidence type="ECO:0000313" key="3">
    <source>
        <dbReference type="Proteomes" id="UP000829685"/>
    </source>
</evidence>
<dbReference type="EMBL" id="JAFIMR010000051">
    <property type="protein sequence ID" value="KAI1855092.1"/>
    <property type="molecule type" value="Genomic_DNA"/>
</dbReference>
<evidence type="ECO:0000313" key="2">
    <source>
        <dbReference type="EMBL" id="KAI1855092.1"/>
    </source>
</evidence>
<feature type="compositionally biased region" description="Basic and acidic residues" evidence="1">
    <location>
        <begin position="53"/>
        <end position="69"/>
    </location>
</feature>
<feature type="region of interest" description="Disordered" evidence="1">
    <location>
        <begin position="23"/>
        <end position="69"/>
    </location>
</feature>
<sequence>MANPKNSTGARIVRWCSRALRRLTGSRRDRRKTGRTSKHHVHGATPTQSRSTRRSDRYTGENRSWKKVGYDGDGVYEWQWLPTGETFSSTAGDSRQLPQEPPR</sequence>
<protein>
    <submittedName>
        <fullName evidence="2">Uncharacterized protein</fullName>
    </submittedName>
</protein>
<dbReference type="AlphaFoldDB" id="A0A9Q0AJQ5"/>
<feature type="compositionally biased region" description="Basic residues" evidence="1">
    <location>
        <begin position="23"/>
        <end position="42"/>
    </location>
</feature>
<reference evidence="2" key="1">
    <citation type="submission" date="2021-03" db="EMBL/GenBank/DDBJ databases">
        <title>Revisited historic fungal species revealed as producer of novel bioactive compounds through whole genome sequencing and comparative genomics.</title>
        <authorList>
            <person name="Vignolle G.A."/>
            <person name="Hochenegger N."/>
            <person name="Mach R.L."/>
            <person name="Mach-Aigner A.R."/>
            <person name="Javad Rahimi M."/>
            <person name="Salim K.A."/>
            <person name="Chan C.M."/>
            <person name="Lim L.B.L."/>
            <person name="Cai F."/>
            <person name="Druzhinina I.S."/>
            <person name="U'Ren J.M."/>
            <person name="Derntl C."/>
        </authorList>
    </citation>
    <scope>NUCLEOTIDE SEQUENCE</scope>
    <source>
        <strain evidence="2">TUCIM 5799</strain>
    </source>
</reference>
<evidence type="ECO:0000256" key="1">
    <source>
        <dbReference type="SAM" id="MobiDB-lite"/>
    </source>
</evidence>